<dbReference type="EMBL" id="FMSV02000543">
    <property type="protein sequence ID" value="SEH08063.1"/>
    <property type="molecule type" value="Genomic_DNA"/>
</dbReference>
<comment type="subcellular location">
    <subcellularLocation>
        <location evidence="1">Cell membrane</location>
        <topology evidence="1">Multi-pass membrane protein</topology>
    </subcellularLocation>
</comment>
<evidence type="ECO:0000256" key="5">
    <source>
        <dbReference type="ARBA" id="ARBA00022692"/>
    </source>
</evidence>
<dbReference type="AlphaFoldDB" id="A0A1H6FEI9"/>
<dbReference type="Gene3D" id="1.20.1530.20">
    <property type="match status" value="1"/>
</dbReference>
<reference evidence="9 10" key="1">
    <citation type="submission" date="2016-10" db="EMBL/GenBank/DDBJ databases">
        <authorList>
            <person name="de Groot N.N."/>
        </authorList>
    </citation>
    <scope>NUCLEOTIDE SEQUENCE [LARGE SCALE GENOMIC DNA]</scope>
    <source>
        <strain evidence="9">MBHS1</strain>
    </source>
</reference>
<evidence type="ECO:0000256" key="7">
    <source>
        <dbReference type="ARBA" id="ARBA00023136"/>
    </source>
</evidence>
<protein>
    <submittedName>
        <fullName evidence="9">Membrane transport protein</fullName>
    </submittedName>
</protein>
<feature type="transmembrane region" description="Helical" evidence="8">
    <location>
        <begin position="239"/>
        <end position="258"/>
    </location>
</feature>
<evidence type="ECO:0000256" key="1">
    <source>
        <dbReference type="ARBA" id="ARBA00004651"/>
    </source>
</evidence>
<proteinExistence type="inferred from homology"/>
<evidence type="ECO:0000256" key="6">
    <source>
        <dbReference type="ARBA" id="ARBA00022989"/>
    </source>
</evidence>
<sequence>MALFFQIFTILFPVFIIVATGYVYARWRNTDMETANRLNMEIFIPALLFSVMAKQQITLENAGALALGGALVMLGSTLLSWPVARSLGISVQTLLPPMMFKNSGNMGIPIALFTFGESILPAAIVLFIVSNLVHFSVGTTILSQQFNWRTLYSLPILPASVLGILFSISGINSPDWLLAPVDMLGQIAIPLMLFALGVRLTEIDFTHWKIGLLGAVLSPFTGGLVFLILYPWLPLSVEQMGLLLMFALLPPAIVNYILAEQYQQEPHKVASIVMLGNLFSLLSMPLALSLVLSGGLSPAA</sequence>
<evidence type="ECO:0000256" key="8">
    <source>
        <dbReference type="SAM" id="Phobius"/>
    </source>
</evidence>
<dbReference type="GO" id="GO:0005886">
    <property type="term" value="C:plasma membrane"/>
    <property type="evidence" value="ECO:0007669"/>
    <property type="project" value="UniProtKB-SubCell"/>
</dbReference>
<feature type="transmembrane region" description="Helical" evidence="8">
    <location>
        <begin position="7"/>
        <end position="25"/>
    </location>
</feature>
<dbReference type="PANTHER" id="PTHR36838:SF1">
    <property type="entry name" value="SLR1864 PROTEIN"/>
    <property type="match status" value="1"/>
</dbReference>
<feature type="transmembrane region" description="Helical" evidence="8">
    <location>
        <begin position="104"/>
        <end position="129"/>
    </location>
</feature>
<dbReference type="InterPro" id="IPR038770">
    <property type="entry name" value="Na+/solute_symporter_sf"/>
</dbReference>
<feature type="transmembrane region" description="Helical" evidence="8">
    <location>
        <begin position="150"/>
        <end position="171"/>
    </location>
</feature>
<dbReference type="Proteomes" id="UP000236724">
    <property type="component" value="Unassembled WGS sequence"/>
</dbReference>
<keyword evidence="5 8" id="KW-0812">Transmembrane</keyword>
<feature type="transmembrane region" description="Helical" evidence="8">
    <location>
        <begin position="65"/>
        <end position="84"/>
    </location>
</feature>
<dbReference type="GO" id="GO:0055085">
    <property type="term" value="P:transmembrane transport"/>
    <property type="evidence" value="ECO:0007669"/>
    <property type="project" value="InterPro"/>
</dbReference>
<evidence type="ECO:0000256" key="4">
    <source>
        <dbReference type="ARBA" id="ARBA00022475"/>
    </source>
</evidence>
<keyword evidence="3" id="KW-0813">Transport</keyword>
<dbReference type="InterPro" id="IPR004776">
    <property type="entry name" value="Mem_transp_PIN-like"/>
</dbReference>
<keyword evidence="10" id="KW-1185">Reference proteome</keyword>
<evidence type="ECO:0000313" key="10">
    <source>
        <dbReference type="Proteomes" id="UP000236724"/>
    </source>
</evidence>
<accession>A0A1H6FEI9</accession>
<name>A0A1H6FEI9_9GAMM</name>
<keyword evidence="6 8" id="KW-1133">Transmembrane helix</keyword>
<organism evidence="9 10">
    <name type="scientific">Candidatus Venteria ishoeyi</name>
    <dbReference type="NCBI Taxonomy" id="1899563"/>
    <lineage>
        <taxon>Bacteria</taxon>
        <taxon>Pseudomonadati</taxon>
        <taxon>Pseudomonadota</taxon>
        <taxon>Gammaproteobacteria</taxon>
        <taxon>Thiotrichales</taxon>
        <taxon>Thiotrichaceae</taxon>
        <taxon>Venteria</taxon>
    </lineage>
</organism>
<comment type="similarity">
    <text evidence="2">Belongs to the auxin efflux carrier (TC 2.A.69) family.</text>
</comment>
<keyword evidence="7 8" id="KW-0472">Membrane</keyword>
<dbReference type="OrthoDB" id="3238001at2"/>
<feature type="transmembrane region" description="Helical" evidence="8">
    <location>
        <begin position="270"/>
        <end position="292"/>
    </location>
</feature>
<evidence type="ECO:0000256" key="2">
    <source>
        <dbReference type="ARBA" id="ARBA00010145"/>
    </source>
</evidence>
<dbReference type="Pfam" id="PF03547">
    <property type="entry name" value="Mem_trans"/>
    <property type="match status" value="1"/>
</dbReference>
<dbReference type="RefSeq" id="WP_103921646.1">
    <property type="nucleotide sequence ID" value="NZ_FMSV02000543.1"/>
</dbReference>
<evidence type="ECO:0000256" key="3">
    <source>
        <dbReference type="ARBA" id="ARBA00022448"/>
    </source>
</evidence>
<evidence type="ECO:0000313" key="9">
    <source>
        <dbReference type="EMBL" id="SEH08063.1"/>
    </source>
</evidence>
<feature type="transmembrane region" description="Helical" evidence="8">
    <location>
        <begin position="210"/>
        <end position="233"/>
    </location>
</feature>
<feature type="transmembrane region" description="Helical" evidence="8">
    <location>
        <begin position="177"/>
        <end position="198"/>
    </location>
</feature>
<keyword evidence="4" id="KW-1003">Cell membrane</keyword>
<gene>
    <name evidence="9" type="ORF">MBHS_03951</name>
</gene>
<dbReference type="PANTHER" id="PTHR36838">
    <property type="entry name" value="AUXIN EFFLUX CARRIER FAMILY PROTEIN"/>
    <property type="match status" value="1"/>
</dbReference>